<proteinExistence type="predicted"/>
<feature type="transmembrane region" description="Helical" evidence="2">
    <location>
        <begin position="625"/>
        <end position="645"/>
    </location>
</feature>
<feature type="transmembrane region" description="Helical" evidence="2">
    <location>
        <begin position="160"/>
        <end position="182"/>
    </location>
</feature>
<dbReference type="AlphaFoldDB" id="A0A9D4Q938"/>
<keyword evidence="2" id="KW-0812">Transmembrane</keyword>
<feature type="transmembrane region" description="Helical" evidence="2">
    <location>
        <begin position="270"/>
        <end position="289"/>
    </location>
</feature>
<sequence>MVASDHQPTETVESAAGEDWVSLQDGGDGVSELLNKDNDGHAKGEKESIPSAVEGQESGRVARWLLRWCRAAWNDVLFGDFFWDNARAYVLGGALCVNAALHMLGVLATLAEYNALRILLTCSEHFTMAILCPAAFSFVTRFLSLLAAKASFVKKLEVNVLLFSLLVINVVVLLASCFACIYEVRAGIMLFPEAHRQKYFRWYLKWLADMTRMQALVVAAALAPSLVVLTGSDVGATFLAFRLHWQGTAEARNAFTGRCLRDLKRDLSGFAEFAPILLCICLPVIFTMLGKDGRKPAVPPPSSPSGTHVGGPASDLGVAEKTDPPEIACPFHEGQRSVADKSRSPLGRRDGEVMAASDHRQTQVVQSPANEKWVFLQDDGDAAKEQLLEEQDGDARGEKEDVSNAVQGQESGQATGKFLWCCRCAWNDASVRNALWDDMRPYVLGAVLSMNTVLHVLAALASLTECGTMQALFNSLKHFTTTMLCAAVSSMATRFLSLSAVKASEVKNTRVSLLSDLAVTNIEILLVTCIACVYEVRAGIMVFQAVRQEEDFSWFFQLLADMARVQALTLAVVLAASLVVRMGIDVRATIRAMLHRRRQNMEETWKQAAGQTLDRAQSTYRRPSILHPFVDTSMVIFEAAVYWILGLMWLRLPGITAKFEVQPPQKSSAKYQ</sequence>
<feature type="transmembrane region" description="Helical" evidence="2">
    <location>
        <begin position="88"/>
        <end position="113"/>
    </location>
</feature>
<feature type="transmembrane region" description="Helical" evidence="2">
    <location>
        <begin position="442"/>
        <end position="461"/>
    </location>
</feature>
<feature type="transmembrane region" description="Helical" evidence="2">
    <location>
        <begin position="522"/>
        <end position="545"/>
    </location>
</feature>
<evidence type="ECO:0000313" key="4">
    <source>
        <dbReference type="Proteomes" id="UP000821837"/>
    </source>
</evidence>
<accession>A0A9D4Q938</accession>
<organism evidence="3 4">
    <name type="scientific">Rhipicephalus sanguineus</name>
    <name type="common">Brown dog tick</name>
    <name type="synonym">Ixodes sanguineus</name>
    <dbReference type="NCBI Taxonomy" id="34632"/>
    <lineage>
        <taxon>Eukaryota</taxon>
        <taxon>Metazoa</taxon>
        <taxon>Ecdysozoa</taxon>
        <taxon>Arthropoda</taxon>
        <taxon>Chelicerata</taxon>
        <taxon>Arachnida</taxon>
        <taxon>Acari</taxon>
        <taxon>Parasitiformes</taxon>
        <taxon>Ixodida</taxon>
        <taxon>Ixodoidea</taxon>
        <taxon>Ixodidae</taxon>
        <taxon>Rhipicephalinae</taxon>
        <taxon>Rhipicephalus</taxon>
        <taxon>Rhipicephalus</taxon>
    </lineage>
</organism>
<reference evidence="3" key="2">
    <citation type="submission" date="2021-09" db="EMBL/GenBank/DDBJ databases">
        <authorList>
            <person name="Jia N."/>
            <person name="Wang J."/>
            <person name="Shi W."/>
            <person name="Du L."/>
            <person name="Sun Y."/>
            <person name="Zhan W."/>
            <person name="Jiang J."/>
            <person name="Wang Q."/>
            <person name="Zhang B."/>
            <person name="Ji P."/>
            <person name="Sakyi L.B."/>
            <person name="Cui X."/>
            <person name="Yuan T."/>
            <person name="Jiang B."/>
            <person name="Yang W."/>
            <person name="Lam T.T.-Y."/>
            <person name="Chang Q."/>
            <person name="Ding S."/>
            <person name="Wang X."/>
            <person name="Zhu J."/>
            <person name="Ruan X."/>
            <person name="Zhao L."/>
            <person name="Wei J."/>
            <person name="Que T."/>
            <person name="Du C."/>
            <person name="Cheng J."/>
            <person name="Dai P."/>
            <person name="Han X."/>
            <person name="Huang E."/>
            <person name="Gao Y."/>
            <person name="Liu J."/>
            <person name="Shao H."/>
            <person name="Ye R."/>
            <person name="Li L."/>
            <person name="Wei W."/>
            <person name="Wang X."/>
            <person name="Wang C."/>
            <person name="Huo Q."/>
            <person name="Li W."/>
            <person name="Guo W."/>
            <person name="Chen H."/>
            <person name="Chen S."/>
            <person name="Zhou L."/>
            <person name="Zhou L."/>
            <person name="Ni X."/>
            <person name="Tian J."/>
            <person name="Zhou Y."/>
            <person name="Sheng Y."/>
            <person name="Liu T."/>
            <person name="Pan Y."/>
            <person name="Xia L."/>
            <person name="Li J."/>
            <person name="Zhao F."/>
            <person name="Cao W."/>
        </authorList>
    </citation>
    <scope>NUCLEOTIDE SEQUENCE</scope>
    <source>
        <strain evidence="3">Rsan-2018</strain>
        <tissue evidence="3">Larvae</tissue>
    </source>
</reference>
<feature type="region of interest" description="Disordered" evidence="1">
    <location>
        <begin position="1"/>
        <end position="54"/>
    </location>
</feature>
<dbReference type="Proteomes" id="UP000821837">
    <property type="component" value="Chromosome 11"/>
</dbReference>
<gene>
    <name evidence="3" type="ORF">HPB52_000651</name>
</gene>
<dbReference type="VEuPathDB" id="VectorBase:RSAN_037151"/>
<feature type="transmembrane region" description="Helical" evidence="2">
    <location>
        <begin position="481"/>
        <end position="501"/>
    </location>
</feature>
<feature type="region of interest" description="Disordered" evidence="1">
    <location>
        <begin position="293"/>
        <end position="368"/>
    </location>
</feature>
<evidence type="ECO:0000313" key="3">
    <source>
        <dbReference type="EMBL" id="KAH7971622.1"/>
    </source>
</evidence>
<keyword evidence="2" id="KW-1133">Transmembrane helix</keyword>
<feature type="compositionally biased region" description="Basic and acidic residues" evidence="1">
    <location>
        <begin position="34"/>
        <end position="48"/>
    </location>
</feature>
<feature type="transmembrane region" description="Helical" evidence="2">
    <location>
        <begin position="125"/>
        <end position="148"/>
    </location>
</feature>
<feature type="compositionally biased region" description="Basic and acidic residues" evidence="1">
    <location>
        <begin position="333"/>
        <end position="361"/>
    </location>
</feature>
<protein>
    <submittedName>
        <fullName evidence="3">Uncharacterized protein</fullName>
    </submittedName>
</protein>
<feature type="transmembrane region" description="Helical" evidence="2">
    <location>
        <begin position="565"/>
        <end position="584"/>
    </location>
</feature>
<evidence type="ECO:0000256" key="2">
    <source>
        <dbReference type="SAM" id="Phobius"/>
    </source>
</evidence>
<keyword evidence="4" id="KW-1185">Reference proteome</keyword>
<keyword evidence="2" id="KW-0472">Membrane</keyword>
<feature type="transmembrane region" description="Helical" evidence="2">
    <location>
        <begin position="215"/>
        <end position="241"/>
    </location>
</feature>
<reference evidence="3" key="1">
    <citation type="journal article" date="2020" name="Cell">
        <title>Large-Scale Comparative Analyses of Tick Genomes Elucidate Their Genetic Diversity and Vector Capacities.</title>
        <authorList>
            <consortium name="Tick Genome and Microbiome Consortium (TIGMIC)"/>
            <person name="Jia N."/>
            <person name="Wang J."/>
            <person name="Shi W."/>
            <person name="Du L."/>
            <person name="Sun Y."/>
            <person name="Zhan W."/>
            <person name="Jiang J.F."/>
            <person name="Wang Q."/>
            <person name="Zhang B."/>
            <person name="Ji P."/>
            <person name="Bell-Sakyi L."/>
            <person name="Cui X.M."/>
            <person name="Yuan T.T."/>
            <person name="Jiang B.G."/>
            <person name="Yang W.F."/>
            <person name="Lam T.T."/>
            <person name="Chang Q.C."/>
            <person name="Ding S.J."/>
            <person name="Wang X.J."/>
            <person name="Zhu J.G."/>
            <person name="Ruan X.D."/>
            <person name="Zhao L."/>
            <person name="Wei J.T."/>
            <person name="Ye R.Z."/>
            <person name="Que T.C."/>
            <person name="Du C.H."/>
            <person name="Zhou Y.H."/>
            <person name="Cheng J.X."/>
            <person name="Dai P.F."/>
            <person name="Guo W.B."/>
            <person name="Han X.H."/>
            <person name="Huang E.J."/>
            <person name="Li L.F."/>
            <person name="Wei W."/>
            <person name="Gao Y.C."/>
            <person name="Liu J.Z."/>
            <person name="Shao H.Z."/>
            <person name="Wang X."/>
            <person name="Wang C.C."/>
            <person name="Yang T.C."/>
            <person name="Huo Q.B."/>
            <person name="Li W."/>
            <person name="Chen H.Y."/>
            <person name="Chen S.E."/>
            <person name="Zhou L.G."/>
            <person name="Ni X.B."/>
            <person name="Tian J.H."/>
            <person name="Sheng Y."/>
            <person name="Liu T."/>
            <person name="Pan Y.S."/>
            <person name="Xia L.Y."/>
            <person name="Li J."/>
            <person name="Zhao F."/>
            <person name="Cao W.C."/>
        </authorList>
    </citation>
    <scope>NUCLEOTIDE SEQUENCE</scope>
    <source>
        <strain evidence="3">Rsan-2018</strain>
    </source>
</reference>
<name>A0A9D4Q938_RHISA</name>
<evidence type="ECO:0000256" key="1">
    <source>
        <dbReference type="SAM" id="MobiDB-lite"/>
    </source>
</evidence>
<comment type="caution">
    <text evidence="3">The sequence shown here is derived from an EMBL/GenBank/DDBJ whole genome shotgun (WGS) entry which is preliminary data.</text>
</comment>
<dbReference type="EMBL" id="JABSTV010001247">
    <property type="protein sequence ID" value="KAH7971622.1"/>
    <property type="molecule type" value="Genomic_DNA"/>
</dbReference>